<reference evidence="2" key="1">
    <citation type="submission" date="2019-09" db="EMBL/GenBank/DDBJ databases">
        <authorList>
            <person name="Li J."/>
        </authorList>
    </citation>
    <scope>NUCLEOTIDE SEQUENCE [LARGE SCALE GENOMIC DNA]</scope>
    <source>
        <strain evidence="2">NRBC 14897</strain>
    </source>
</reference>
<organism evidence="2 3">
    <name type="scientific">Aeromicrobium fastidiosum</name>
    <dbReference type="NCBI Taxonomy" id="52699"/>
    <lineage>
        <taxon>Bacteria</taxon>
        <taxon>Bacillati</taxon>
        <taxon>Actinomycetota</taxon>
        <taxon>Actinomycetes</taxon>
        <taxon>Propionibacteriales</taxon>
        <taxon>Nocardioidaceae</taxon>
        <taxon>Aeromicrobium</taxon>
    </lineage>
</organism>
<evidence type="ECO:0008006" key="4">
    <source>
        <dbReference type="Google" id="ProtNLM"/>
    </source>
</evidence>
<dbReference type="EMBL" id="SDPP02000003">
    <property type="protein sequence ID" value="KAA1376220.1"/>
    <property type="molecule type" value="Genomic_DNA"/>
</dbReference>
<feature type="signal peptide" evidence="1">
    <location>
        <begin position="1"/>
        <end position="20"/>
    </location>
</feature>
<dbReference type="Proteomes" id="UP001515100">
    <property type="component" value="Unassembled WGS sequence"/>
</dbReference>
<keyword evidence="1" id="KW-0732">Signal</keyword>
<dbReference type="AlphaFoldDB" id="A0A641AKL0"/>
<name>A0A641AKL0_9ACTN</name>
<sequence>MLRRLLQLVALAAAVAAAIAVGTAVRQHRAGPGPVAVAREATTAYAAGDCQALRKVSFDPGLVDCRDVTGVRDAYRSEGLRPDTFRYELVARDDLVASVRIAYRRDGERAEEIVRLQRRDDDWLVVATPIGAS</sequence>
<comment type="caution">
    <text evidence="2">The sequence shown here is derived from an EMBL/GenBank/DDBJ whole genome shotgun (WGS) entry which is preliminary data.</text>
</comment>
<protein>
    <recommendedName>
        <fullName evidence="4">DUF4878 domain-containing protein</fullName>
    </recommendedName>
</protein>
<evidence type="ECO:0000313" key="3">
    <source>
        <dbReference type="Proteomes" id="UP001515100"/>
    </source>
</evidence>
<gene>
    <name evidence="2" type="ORF">ESP62_012325</name>
</gene>
<dbReference type="OrthoDB" id="3749027at2"/>
<keyword evidence="3" id="KW-1185">Reference proteome</keyword>
<dbReference type="RefSeq" id="WP_129184035.1">
    <property type="nucleotide sequence ID" value="NZ_JAGIOG010000001.1"/>
</dbReference>
<evidence type="ECO:0000256" key="1">
    <source>
        <dbReference type="SAM" id="SignalP"/>
    </source>
</evidence>
<evidence type="ECO:0000313" key="2">
    <source>
        <dbReference type="EMBL" id="KAA1376220.1"/>
    </source>
</evidence>
<proteinExistence type="predicted"/>
<feature type="chain" id="PRO_5039673821" description="DUF4878 domain-containing protein" evidence="1">
    <location>
        <begin position="21"/>
        <end position="133"/>
    </location>
</feature>
<accession>A0A641AKL0</accession>